<dbReference type="AlphaFoldDB" id="A0A150WR39"/>
<dbReference type="EMBL" id="LUKE01000001">
    <property type="protein sequence ID" value="KYG66952.1"/>
    <property type="molecule type" value="Genomic_DNA"/>
</dbReference>
<accession>A0A150WR39</accession>
<evidence type="ECO:0000256" key="1">
    <source>
        <dbReference type="SAM" id="SignalP"/>
    </source>
</evidence>
<name>A0A150WR39_BDEBC</name>
<feature type="signal peptide" evidence="1">
    <location>
        <begin position="1"/>
        <end position="22"/>
    </location>
</feature>
<feature type="chain" id="PRO_5007573200" evidence="1">
    <location>
        <begin position="23"/>
        <end position="143"/>
    </location>
</feature>
<evidence type="ECO:0000313" key="2">
    <source>
        <dbReference type="EMBL" id="KYG66952.1"/>
    </source>
</evidence>
<evidence type="ECO:0000313" key="3">
    <source>
        <dbReference type="Proteomes" id="UP000075320"/>
    </source>
</evidence>
<organism evidence="2 3">
    <name type="scientific">Bdellovibrio bacteriovorus</name>
    <dbReference type="NCBI Taxonomy" id="959"/>
    <lineage>
        <taxon>Bacteria</taxon>
        <taxon>Pseudomonadati</taxon>
        <taxon>Bdellovibrionota</taxon>
        <taxon>Bdellovibrionia</taxon>
        <taxon>Bdellovibrionales</taxon>
        <taxon>Pseudobdellovibrionaceae</taxon>
        <taxon>Bdellovibrio</taxon>
    </lineage>
</organism>
<sequence length="143" mass="15424">MNTYLKIMGAAAVVLSVQSAVAGNGTIGSFSRSASSSTSLVKKLTSRYDMNAVKGNIITMPDQGYCRVTEYSSALLCSSDYSYGLGFGNLRQIGEINCESGSKFFVLTPLDVSKRGDVVVGYPSTFYQKNCRQFENAPNPKVQ</sequence>
<keyword evidence="3" id="KW-1185">Reference proteome</keyword>
<gene>
    <name evidence="2" type="ORF">AZI86_07975</name>
</gene>
<keyword evidence="1" id="KW-0732">Signal</keyword>
<reference evidence="2 3" key="1">
    <citation type="submission" date="2016-03" db="EMBL/GenBank/DDBJ databases">
        <authorList>
            <person name="Ploux O."/>
        </authorList>
    </citation>
    <scope>NUCLEOTIDE SEQUENCE [LARGE SCALE GENOMIC DNA]</scope>
    <source>
        <strain evidence="2 3">R0</strain>
    </source>
</reference>
<dbReference type="RefSeq" id="WP_061834529.1">
    <property type="nucleotide sequence ID" value="NZ_LUKE01000001.1"/>
</dbReference>
<proteinExistence type="predicted"/>
<protein>
    <submittedName>
        <fullName evidence="2">Uncharacterized protein</fullName>
    </submittedName>
</protein>
<dbReference type="Proteomes" id="UP000075320">
    <property type="component" value="Unassembled WGS sequence"/>
</dbReference>
<comment type="caution">
    <text evidence="2">The sequence shown here is derived from an EMBL/GenBank/DDBJ whole genome shotgun (WGS) entry which is preliminary data.</text>
</comment>